<reference evidence="1" key="1">
    <citation type="submission" date="2014-11" db="EMBL/GenBank/DDBJ databases">
        <authorList>
            <person name="Otto D Thomas"/>
            <person name="Naeem Raeece"/>
        </authorList>
    </citation>
    <scope>NUCLEOTIDE SEQUENCE</scope>
</reference>
<proteinExistence type="predicted"/>
<organism evidence="1">
    <name type="scientific">Chromera velia CCMP2878</name>
    <dbReference type="NCBI Taxonomy" id="1169474"/>
    <lineage>
        <taxon>Eukaryota</taxon>
        <taxon>Sar</taxon>
        <taxon>Alveolata</taxon>
        <taxon>Colpodellida</taxon>
        <taxon>Chromeraceae</taxon>
        <taxon>Chromera</taxon>
    </lineage>
</organism>
<dbReference type="EMBL" id="CDMZ01004779">
    <property type="protein sequence ID" value="CEM50874.1"/>
    <property type="molecule type" value="Genomic_DNA"/>
</dbReference>
<gene>
    <name evidence="1" type="ORF">Cvel_10232</name>
</gene>
<dbReference type="VEuPathDB" id="CryptoDB:Cvel_10232"/>
<sequence length="203" mass="22600">MFEALHLKSKIGEPGEMSKPDDVRALFENHLKTNPSMAEELKLIKDALQNQVPPQQLKSLHEKFIPQGVFEGPQFASLKESVLQIFAVQQKFRRHIMDAVLKGESLLGGGVPSKHREMYEALCFASGQFILSLCFGEKGQQSLVLEVLSVKSFLSTVLELFDHWSFFPAEFFVLENPVCRLALTGAGMFSALLSGDGRLSVMV</sequence>
<accession>A0A0G4I1V1</accession>
<dbReference type="AlphaFoldDB" id="A0A0G4I1V1"/>
<name>A0A0G4I1V1_9ALVE</name>
<dbReference type="PhylomeDB" id="A0A0G4I1V1"/>
<evidence type="ECO:0000313" key="1">
    <source>
        <dbReference type="EMBL" id="CEM50874.1"/>
    </source>
</evidence>
<protein>
    <submittedName>
        <fullName evidence="1">Uncharacterized protein</fullName>
    </submittedName>
</protein>